<proteinExistence type="predicted"/>
<keyword evidence="1" id="KW-1133">Transmembrane helix</keyword>
<keyword evidence="1" id="KW-0812">Transmembrane</keyword>
<protein>
    <submittedName>
        <fullName evidence="2">Uncharacterized protein</fullName>
    </submittedName>
</protein>
<evidence type="ECO:0000313" key="2">
    <source>
        <dbReference type="EMBL" id="KAI5314949.1"/>
    </source>
</evidence>
<comment type="caution">
    <text evidence="2">The sequence shown here is derived from an EMBL/GenBank/DDBJ whole genome shotgun (WGS) entry which is preliminary data.</text>
</comment>
<gene>
    <name evidence="2" type="ORF">L3X38_044125</name>
</gene>
<evidence type="ECO:0000313" key="3">
    <source>
        <dbReference type="Proteomes" id="UP001054821"/>
    </source>
</evidence>
<reference evidence="2 3" key="1">
    <citation type="journal article" date="2022" name="G3 (Bethesda)">
        <title>Whole-genome sequence and methylome profiling of the almond [Prunus dulcis (Mill.) D.A. Webb] cultivar 'Nonpareil'.</title>
        <authorList>
            <person name="D'Amico-Willman K.M."/>
            <person name="Ouma W.Z."/>
            <person name="Meulia T."/>
            <person name="Sideli G.M."/>
            <person name="Gradziel T.M."/>
            <person name="Fresnedo-Ramirez J."/>
        </authorList>
    </citation>
    <scope>NUCLEOTIDE SEQUENCE [LARGE SCALE GENOMIC DNA]</scope>
    <source>
        <strain evidence="2">Clone GOH B32 T37-40</strain>
    </source>
</reference>
<feature type="transmembrane region" description="Helical" evidence="1">
    <location>
        <begin position="40"/>
        <end position="65"/>
    </location>
</feature>
<keyword evidence="3" id="KW-1185">Reference proteome</keyword>
<evidence type="ECO:0000256" key="1">
    <source>
        <dbReference type="SAM" id="Phobius"/>
    </source>
</evidence>
<organism evidence="2 3">
    <name type="scientific">Prunus dulcis</name>
    <name type="common">Almond</name>
    <name type="synonym">Amygdalus dulcis</name>
    <dbReference type="NCBI Taxonomy" id="3755"/>
    <lineage>
        <taxon>Eukaryota</taxon>
        <taxon>Viridiplantae</taxon>
        <taxon>Streptophyta</taxon>
        <taxon>Embryophyta</taxon>
        <taxon>Tracheophyta</taxon>
        <taxon>Spermatophyta</taxon>
        <taxon>Magnoliopsida</taxon>
        <taxon>eudicotyledons</taxon>
        <taxon>Gunneridae</taxon>
        <taxon>Pentapetalae</taxon>
        <taxon>rosids</taxon>
        <taxon>fabids</taxon>
        <taxon>Rosales</taxon>
        <taxon>Rosaceae</taxon>
        <taxon>Amygdaloideae</taxon>
        <taxon>Amygdaleae</taxon>
        <taxon>Prunus</taxon>
    </lineage>
</organism>
<dbReference type="EMBL" id="JAJFAZ020000008">
    <property type="protein sequence ID" value="KAI5314949.1"/>
    <property type="molecule type" value="Genomic_DNA"/>
</dbReference>
<sequence length="84" mass="9264">MTFRFMGFAWAENCNLVHSEAPKRALVEPKPNYITTSPKLCVFGTLGFILGVEGYSVILGGVLLLCNYDPPGNMVGLQRVHHLL</sequence>
<dbReference type="AlphaFoldDB" id="A0AAD4YN55"/>
<keyword evidence="1" id="KW-0472">Membrane</keyword>
<accession>A0AAD4YN55</accession>
<name>A0AAD4YN55_PRUDU</name>
<dbReference type="Proteomes" id="UP001054821">
    <property type="component" value="Chromosome 8"/>
</dbReference>